<keyword evidence="3" id="KW-1185">Reference proteome</keyword>
<accession>A0ABT6WFE8</accession>
<keyword evidence="1" id="KW-1133">Transmembrane helix</keyword>
<feature type="transmembrane region" description="Helical" evidence="1">
    <location>
        <begin position="245"/>
        <end position="262"/>
    </location>
</feature>
<protein>
    <recommendedName>
        <fullName evidence="4">DUF2157 domain-containing protein</fullName>
    </recommendedName>
</protein>
<feature type="transmembrane region" description="Helical" evidence="1">
    <location>
        <begin position="135"/>
        <end position="155"/>
    </location>
</feature>
<reference evidence="2 3" key="1">
    <citation type="submission" date="2023-05" db="EMBL/GenBank/DDBJ databases">
        <title>Actinoplanes sp. NEAU-A12 genome sequencing.</title>
        <authorList>
            <person name="Wang Z.-S."/>
        </authorList>
    </citation>
    <scope>NUCLEOTIDE SEQUENCE [LARGE SCALE GENOMIC DNA]</scope>
    <source>
        <strain evidence="2 3">NEAU-A12</strain>
    </source>
</reference>
<feature type="transmembrane region" description="Helical" evidence="1">
    <location>
        <begin position="189"/>
        <end position="209"/>
    </location>
</feature>
<organism evidence="2 3">
    <name type="scientific">Actinoplanes sandaracinus</name>
    <dbReference type="NCBI Taxonomy" id="3045177"/>
    <lineage>
        <taxon>Bacteria</taxon>
        <taxon>Bacillati</taxon>
        <taxon>Actinomycetota</taxon>
        <taxon>Actinomycetes</taxon>
        <taxon>Micromonosporales</taxon>
        <taxon>Micromonosporaceae</taxon>
        <taxon>Actinoplanes</taxon>
    </lineage>
</organism>
<evidence type="ECO:0000313" key="2">
    <source>
        <dbReference type="EMBL" id="MDI6098420.1"/>
    </source>
</evidence>
<dbReference type="Proteomes" id="UP001241758">
    <property type="component" value="Unassembled WGS sequence"/>
</dbReference>
<feature type="transmembrane region" description="Helical" evidence="1">
    <location>
        <begin position="78"/>
        <end position="99"/>
    </location>
</feature>
<sequence>MNNDTLERRYRTLLRSYPAGYRRERADELLEILIGEAAHRRWPQPRQAAALVRGGLRVRAGSAAGRPKVVLLWQGMHLAAMGLLALGALKTIFILAAALTHGGGDLLRPVLHEHGPALALGIAAFAALALDRQRLATGLVLAAIAAQAVVPDYPYGHGMPQWWAAVVAAPLVIAGLRRPADVPRVGPRTAVAVSVSVLALVLVLGLARIEQLAFDDDATPTWLVVAKIATAAAFLWVATADRRMLIAVAPMFVLMTLAQITFDGLRTDLPRVDAMASVALGVAIAAGMVAAAQWRHVRL</sequence>
<feature type="transmembrane region" description="Helical" evidence="1">
    <location>
        <begin position="274"/>
        <end position="294"/>
    </location>
</feature>
<feature type="transmembrane region" description="Helical" evidence="1">
    <location>
        <begin position="161"/>
        <end position="177"/>
    </location>
</feature>
<evidence type="ECO:0000313" key="3">
    <source>
        <dbReference type="Proteomes" id="UP001241758"/>
    </source>
</evidence>
<dbReference type="RefSeq" id="WP_282758061.1">
    <property type="nucleotide sequence ID" value="NZ_JASCTH010000004.1"/>
</dbReference>
<gene>
    <name evidence="2" type="ORF">QLQ12_07370</name>
</gene>
<name>A0ABT6WFE8_9ACTN</name>
<dbReference type="EMBL" id="JASCTH010000004">
    <property type="protein sequence ID" value="MDI6098420.1"/>
    <property type="molecule type" value="Genomic_DNA"/>
</dbReference>
<proteinExistence type="predicted"/>
<evidence type="ECO:0008006" key="4">
    <source>
        <dbReference type="Google" id="ProtNLM"/>
    </source>
</evidence>
<feature type="transmembrane region" description="Helical" evidence="1">
    <location>
        <begin position="221"/>
        <end position="238"/>
    </location>
</feature>
<feature type="transmembrane region" description="Helical" evidence="1">
    <location>
        <begin position="111"/>
        <end position="130"/>
    </location>
</feature>
<keyword evidence="1" id="KW-0812">Transmembrane</keyword>
<evidence type="ECO:0000256" key="1">
    <source>
        <dbReference type="SAM" id="Phobius"/>
    </source>
</evidence>
<comment type="caution">
    <text evidence="2">The sequence shown here is derived from an EMBL/GenBank/DDBJ whole genome shotgun (WGS) entry which is preliminary data.</text>
</comment>
<keyword evidence="1" id="KW-0472">Membrane</keyword>